<dbReference type="OrthoDB" id="3268736at2759"/>
<evidence type="ECO:0000256" key="1">
    <source>
        <dbReference type="SAM" id="MobiDB-lite"/>
    </source>
</evidence>
<keyword evidence="2" id="KW-1133">Transmembrane helix</keyword>
<reference evidence="4 5" key="1">
    <citation type="journal article" date="2012" name="Proc. Natl. Acad. Sci. U.S.A.">
        <title>Comparative genomics of Ceriporiopsis subvermispora and Phanerochaete chrysosporium provide insight into selective ligninolysis.</title>
        <authorList>
            <person name="Fernandez-Fueyo E."/>
            <person name="Ruiz-Duenas F.J."/>
            <person name="Ferreira P."/>
            <person name="Floudas D."/>
            <person name="Hibbett D.S."/>
            <person name="Canessa P."/>
            <person name="Larrondo L.F."/>
            <person name="James T.Y."/>
            <person name="Seelenfreund D."/>
            <person name="Lobos S."/>
            <person name="Polanco R."/>
            <person name="Tello M."/>
            <person name="Honda Y."/>
            <person name="Watanabe T."/>
            <person name="Watanabe T."/>
            <person name="Ryu J.S."/>
            <person name="Kubicek C.P."/>
            <person name="Schmoll M."/>
            <person name="Gaskell J."/>
            <person name="Hammel K.E."/>
            <person name="St John F.J."/>
            <person name="Vanden Wymelenberg A."/>
            <person name="Sabat G."/>
            <person name="Splinter BonDurant S."/>
            <person name="Syed K."/>
            <person name="Yadav J.S."/>
            <person name="Doddapaneni H."/>
            <person name="Subramanian V."/>
            <person name="Lavin J.L."/>
            <person name="Oguiza J.A."/>
            <person name="Perez G."/>
            <person name="Pisabarro A.G."/>
            <person name="Ramirez L."/>
            <person name="Santoyo F."/>
            <person name="Master E."/>
            <person name="Coutinho P.M."/>
            <person name="Henrissat B."/>
            <person name="Lombard V."/>
            <person name="Magnuson J.K."/>
            <person name="Kuees U."/>
            <person name="Hori C."/>
            <person name="Igarashi K."/>
            <person name="Samejima M."/>
            <person name="Held B.W."/>
            <person name="Barry K.W."/>
            <person name="LaButti K.M."/>
            <person name="Lapidus A."/>
            <person name="Lindquist E.A."/>
            <person name="Lucas S.M."/>
            <person name="Riley R."/>
            <person name="Salamov A.A."/>
            <person name="Hoffmeister D."/>
            <person name="Schwenk D."/>
            <person name="Hadar Y."/>
            <person name="Yarden O."/>
            <person name="de Vries R.P."/>
            <person name="Wiebenga A."/>
            <person name="Stenlid J."/>
            <person name="Eastwood D."/>
            <person name="Grigoriev I.V."/>
            <person name="Berka R.M."/>
            <person name="Blanchette R.A."/>
            <person name="Kersten P."/>
            <person name="Martinez A.T."/>
            <person name="Vicuna R."/>
            <person name="Cullen D."/>
        </authorList>
    </citation>
    <scope>NUCLEOTIDE SEQUENCE [LARGE SCALE GENOMIC DNA]</scope>
    <source>
        <strain evidence="4 5">B</strain>
    </source>
</reference>
<evidence type="ECO:0000313" key="4">
    <source>
        <dbReference type="EMBL" id="EMD41385.1"/>
    </source>
</evidence>
<keyword evidence="2" id="KW-0812">Transmembrane</keyword>
<feature type="transmembrane region" description="Helical" evidence="2">
    <location>
        <begin position="255"/>
        <end position="278"/>
    </location>
</feature>
<evidence type="ECO:0000256" key="3">
    <source>
        <dbReference type="SAM" id="SignalP"/>
    </source>
</evidence>
<keyword evidence="5" id="KW-1185">Reference proteome</keyword>
<feature type="compositionally biased region" description="Polar residues" evidence="1">
    <location>
        <begin position="301"/>
        <end position="310"/>
    </location>
</feature>
<sequence>MLTLPYNPPSISSPFTYIPGRMIPAMLRIVVLLLLQSLLSTSATPFNATIDDTNGDSLTGAMVTYSPPASWFSVSDCESCGKECEGLCPDDIDTSRAEDSTWHGSQFWPGDSSTSMNATMTFRGTALYAYCILNADLGNSDMIFYLDGEQAGTYTYNFVDGSDVYHYSALVLQLESLSDENHIFTLSNGQRSFGNGQPSSVIFDFVQYTKDDLSISSSSTNSVAHGTMSSVVTQGIAPTSSPFTTQDTASKFTDIIIAVSVLAAALFIIVFIALFYFFCRPRRLDLLTTNTKPAPKDLPRTDSNAQSSPRGETALCHVSRQRQTPSTRIVDDAIPHTTSSSTGPSTVIYSLNDMSQSVERIVVPDFAATNATPDTPIFASRSFDISGLRMLHGLVPIPPPGIPIIDGPPPPSLSYIQPVHTVPMTVEGRGSHYRDSPQGTSENGQTNGMPQDWALGSELSQRLKSPPPEYSLRF</sequence>
<dbReference type="Proteomes" id="UP000016930">
    <property type="component" value="Unassembled WGS sequence"/>
</dbReference>
<name>M2RAE5_CERS8</name>
<gene>
    <name evidence="4" type="ORF">CERSUDRAFT_89951</name>
</gene>
<dbReference type="EMBL" id="KB445791">
    <property type="protein sequence ID" value="EMD41385.1"/>
    <property type="molecule type" value="Genomic_DNA"/>
</dbReference>
<evidence type="ECO:0000256" key="2">
    <source>
        <dbReference type="SAM" id="Phobius"/>
    </source>
</evidence>
<accession>M2RAE5</accession>
<feature type="chain" id="PRO_5004024251" description="4Fe-4S ferredoxin-type domain-containing protein" evidence="3">
    <location>
        <begin position="44"/>
        <end position="474"/>
    </location>
</feature>
<feature type="region of interest" description="Disordered" evidence="1">
    <location>
        <begin position="426"/>
        <end position="474"/>
    </location>
</feature>
<keyword evidence="3" id="KW-0732">Signal</keyword>
<keyword evidence="2" id="KW-0472">Membrane</keyword>
<evidence type="ECO:0008006" key="6">
    <source>
        <dbReference type="Google" id="ProtNLM"/>
    </source>
</evidence>
<protein>
    <recommendedName>
        <fullName evidence="6">4Fe-4S ferredoxin-type domain-containing protein</fullName>
    </recommendedName>
</protein>
<feature type="region of interest" description="Disordered" evidence="1">
    <location>
        <begin position="289"/>
        <end position="312"/>
    </location>
</feature>
<organism evidence="4 5">
    <name type="scientific">Ceriporiopsis subvermispora (strain B)</name>
    <name type="common">White-rot fungus</name>
    <name type="synonym">Gelatoporia subvermispora</name>
    <dbReference type="NCBI Taxonomy" id="914234"/>
    <lineage>
        <taxon>Eukaryota</taxon>
        <taxon>Fungi</taxon>
        <taxon>Dikarya</taxon>
        <taxon>Basidiomycota</taxon>
        <taxon>Agaricomycotina</taxon>
        <taxon>Agaricomycetes</taxon>
        <taxon>Polyporales</taxon>
        <taxon>Gelatoporiaceae</taxon>
        <taxon>Gelatoporia</taxon>
    </lineage>
</organism>
<feature type="compositionally biased region" description="Polar residues" evidence="1">
    <location>
        <begin position="437"/>
        <end position="449"/>
    </location>
</feature>
<feature type="compositionally biased region" description="Pro residues" evidence="1">
    <location>
        <begin position="465"/>
        <end position="474"/>
    </location>
</feature>
<feature type="signal peptide" evidence="3">
    <location>
        <begin position="1"/>
        <end position="43"/>
    </location>
</feature>
<proteinExistence type="predicted"/>
<dbReference type="HOGENOM" id="CLU_655517_0_0_1"/>
<dbReference type="STRING" id="914234.M2RAE5"/>
<evidence type="ECO:0000313" key="5">
    <source>
        <dbReference type="Proteomes" id="UP000016930"/>
    </source>
</evidence>
<dbReference type="AlphaFoldDB" id="M2RAE5"/>
<dbReference type="Gene3D" id="2.60.120.260">
    <property type="entry name" value="Galactose-binding domain-like"/>
    <property type="match status" value="1"/>
</dbReference>